<keyword evidence="2" id="KW-1185">Reference proteome</keyword>
<dbReference type="RefSeq" id="WP_114706456.1">
    <property type="nucleotide sequence ID" value="NZ_QDKL01000002.1"/>
</dbReference>
<organism evidence="1 2">
    <name type="scientific">Halobacteriovorax vibrionivorans</name>
    <dbReference type="NCBI Taxonomy" id="2152716"/>
    <lineage>
        <taxon>Bacteria</taxon>
        <taxon>Pseudomonadati</taxon>
        <taxon>Bdellovibrionota</taxon>
        <taxon>Bacteriovoracia</taxon>
        <taxon>Bacteriovoracales</taxon>
        <taxon>Halobacteriovoraceae</taxon>
        <taxon>Halobacteriovorax</taxon>
    </lineage>
</organism>
<gene>
    <name evidence="1" type="ORF">DAY19_06805</name>
</gene>
<accession>A0ABY0IEN2</accession>
<evidence type="ECO:0008006" key="3">
    <source>
        <dbReference type="Google" id="ProtNLM"/>
    </source>
</evidence>
<evidence type="ECO:0000313" key="1">
    <source>
        <dbReference type="EMBL" id="RZF21389.1"/>
    </source>
</evidence>
<dbReference type="EMBL" id="QDKL01000002">
    <property type="protein sequence ID" value="RZF21389.1"/>
    <property type="molecule type" value="Genomic_DNA"/>
</dbReference>
<name>A0ABY0IEN2_9BACT</name>
<comment type="caution">
    <text evidence="1">The sequence shown here is derived from an EMBL/GenBank/DDBJ whole genome shotgun (WGS) entry which is preliminary data.</text>
</comment>
<protein>
    <recommendedName>
        <fullName evidence="3">Outer membrane protein beta-barrel domain-containing protein</fullName>
    </recommendedName>
</protein>
<reference evidence="2" key="1">
    <citation type="journal article" date="2019" name="Int. J. Syst. Evol. Microbiol.">
        <title>Halobacteriovorax valvorus sp. nov., a novel prokaryotic predator isolated from coastal seawater of China.</title>
        <authorList>
            <person name="Chen M.-X."/>
        </authorList>
    </citation>
    <scope>NUCLEOTIDE SEQUENCE [LARGE SCALE GENOMIC DNA]</scope>
    <source>
        <strain evidence="2">BL9</strain>
    </source>
</reference>
<dbReference type="Proteomes" id="UP000443582">
    <property type="component" value="Unassembled WGS sequence"/>
</dbReference>
<evidence type="ECO:0000313" key="2">
    <source>
        <dbReference type="Proteomes" id="UP000443582"/>
    </source>
</evidence>
<proteinExistence type="predicted"/>
<sequence>MGFFKTLSIVIAIFISINVKALDFYVGGGTTFSGVISESDYYNGATAIIPSANVGIRYDTISLEGFFRPGTLKNDHQGYKIDLETLQFGFMFRFTLEDIVDLNLGYHSTAVEGSSSVYNGTKLSGLLDQTFSSVVFGMGFNFPITEALRVRTDFNYYIGKEIYSLLQFDISVTYNVISF</sequence>